<feature type="domain" description="WASH complex subunit 7 central" evidence="1">
    <location>
        <begin position="43"/>
        <end position="151"/>
    </location>
</feature>
<accession>A0A915HFZ9</accession>
<evidence type="ECO:0000313" key="3">
    <source>
        <dbReference type="Proteomes" id="UP000887565"/>
    </source>
</evidence>
<proteinExistence type="predicted"/>
<keyword evidence="3" id="KW-1185">Reference proteome</keyword>
<name>A0A915HFZ9_ROMCU</name>
<evidence type="ECO:0000313" key="4">
    <source>
        <dbReference type="WBParaSite" id="nRc.2.0.1.t00957-RA"/>
    </source>
</evidence>
<dbReference type="WBParaSite" id="nRc.2.0.1.t00957-RA">
    <property type="protein sequence ID" value="nRc.2.0.1.t00957-RA"/>
    <property type="gene ID" value="nRc.2.0.1.g00957"/>
</dbReference>
<dbReference type="GO" id="GO:0005768">
    <property type="term" value="C:endosome"/>
    <property type="evidence" value="ECO:0007669"/>
    <property type="project" value="TreeGrafter"/>
</dbReference>
<dbReference type="OMA" id="DDGFTMG"/>
<dbReference type="AlphaFoldDB" id="A0A915HFZ9"/>
<dbReference type="Pfam" id="PF14744">
    <property type="entry name" value="WASH-7_mid"/>
    <property type="match status" value="1"/>
</dbReference>
<evidence type="ECO:0000259" key="1">
    <source>
        <dbReference type="Pfam" id="PF14744"/>
    </source>
</evidence>
<protein>
    <submittedName>
        <fullName evidence="4">Uncharacterized protein</fullName>
    </submittedName>
</protein>
<dbReference type="InterPro" id="IPR028282">
    <property type="entry name" value="WASH-7_central"/>
</dbReference>
<feature type="domain" description="WASH complex subunit 7 C-terminal" evidence="2">
    <location>
        <begin position="179"/>
        <end position="351"/>
    </location>
</feature>
<dbReference type="InterPro" id="IPR028283">
    <property type="entry name" value="WASH-7_C"/>
</dbReference>
<dbReference type="GO" id="GO:0071203">
    <property type="term" value="C:WASH complex"/>
    <property type="evidence" value="ECO:0007669"/>
    <property type="project" value="InterPro"/>
</dbReference>
<dbReference type="GO" id="GO:0007032">
    <property type="term" value="P:endosome organization"/>
    <property type="evidence" value="ECO:0007669"/>
    <property type="project" value="TreeGrafter"/>
</dbReference>
<dbReference type="Pfam" id="PF14746">
    <property type="entry name" value="WASH-7_C"/>
    <property type="match status" value="1"/>
</dbReference>
<organism evidence="3 4">
    <name type="scientific">Romanomermis culicivorax</name>
    <name type="common">Nematode worm</name>
    <dbReference type="NCBI Taxonomy" id="13658"/>
    <lineage>
        <taxon>Eukaryota</taxon>
        <taxon>Metazoa</taxon>
        <taxon>Ecdysozoa</taxon>
        <taxon>Nematoda</taxon>
        <taxon>Enoplea</taxon>
        <taxon>Dorylaimia</taxon>
        <taxon>Mermithida</taxon>
        <taxon>Mermithoidea</taxon>
        <taxon>Mermithidae</taxon>
        <taxon>Romanomermis</taxon>
    </lineage>
</organism>
<dbReference type="InterPro" id="IPR027307">
    <property type="entry name" value="WASH7"/>
</dbReference>
<sequence>MQISSNFSPSGSAGLRFNQKFSSLSLNLTLIIRKNINSSKFSRVNYTYQFLRKKFYVFSQFLFDDHIKSRLTKDSRYYRENKEKLNGIFPFERAEKFVRSIRKLGTTIEGYSYLDEFRRLITQIGNALGYVRLIKSGGQRSCAESIQFLINDDDQCSNIKLSSFYQFENQENLCSKLPAEKFDSFVDHVTKSFASSAEYFKLLVDVFTVEFRDQKHIHLKNFYVIIPALTISYVEHITQCKERLNKKNLDNAAISDDGFAMGRLAYILKLLDQYVDFDSLQWFKAVNTKYNKDQVSAYKPSSLGRKSNETSSTDDEKLLQTLNLTKKRLDQYSREFDLLNFALRSARIFFRTDVSVELIALETGEKSSSEKNFIASLN</sequence>
<dbReference type="Proteomes" id="UP000887565">
    <property type="component" value="Unplaced"/>
</dbReference>
<dbReference type="PANTHER" id="PTHR31409">
    <property type="entry name" value="WASH COMPLEX SUBUNIT 4"/>
    <property type="match status" value="1"/>
</dbReference>
<dbReference type="PANTHER" id="PTHR31409:SF0">
    <property type="entry name" value="WASH COMPLEX SUBUNIT 4"/>
    <property type="match status" value="1"/>
</dbReference>
<dbReference type="GO" id="GO:0016197">
    <property type="term" value="P:endosomal transport"/>
    <property type="evidence" value="ECO:0007669"/>
    <property type="project" value="TreeGrafter"/>
</dbReference>
<evidence type="ECO:0000259" key="2">
    <source>
        <dbReference type="Pfam" id="PF14746"/>
    </source>
</evidence>
<reference evidence="4" key="1">
    <citation type="submission" date="2022-11" db="UniProtKB">
        <authorList>
            <consortium name="WormBaseParasite"/>
        </authorList>
    </citation>
    <scope>IDENTIFICATION</scope>
</reference>